<feature type="domain" description="TonB-dependent receptor-like beta-barrel" evidence="10">
    <location>
        <begin position="207"/>
        <end position="627"/>
    </location>
</feature>
<sequence>MKPIIPAVLIACLAIGVSSADDTASSTVTDDLQGKDGVRIQTMCTHCNSSNIQVGGLSQDLVPIYIGGYPILGGLAVSMVFNVLPADDIADTKVSKGPGEAVDPASAAGGTIRLTEAKPEEIPWLDLAVEAGSFSLRDASLRAAGPITPWMSGSIVFGMTEADPIDDDRDGWNDVGSLDREYAKARLLFEAGDDHRFDLGGTYIAEDTLEARGGFDVLAYTFGGTGEPSWTREDTLLDRTEFRAGWEWTIPSGGTLAIRGLKAERDQSVLSQLTVLDLGDFDDFFERFRIREENSWAAATWSRTLGLRAMLETGIEMDDQEVGALTLDPMEPTTSGLDYVERRAAHADLDWTVNPKLALQFGLRYDDFAWGARDLGIEKDDQVVSPRVTLQYLPSPEWTFRLIAGKTARAPKPIFTEVCCGQKYQRSHTSDLETGTTFGLESEYQPSPDFRLSLYAARTDFDDYLIKVVGWSQFYIQTYTLGNIPEARAETMEMAFNWSANRRVAFDGSIGWLTFTNTGDPDVTFQVTPPSFSSPQDQIVPISRVPYQPVRTGSVGMNLSLPKGISIAAGGSYTGQMLIQQYNEDPGAAQNVLLPEMRSSGDFWMVNLSFQAPIGKYLTLEGGVANLTNKLQTDLGDPTTDYNWGPLNGKSYRLGLKYHLDR</sequence>
<dbReference type="SUPFAM" id="SSF56935">
    <property type="entry name" value="Porins"/>
    <property type="match status" value="1"/>
</dbReference>
<dbReference type="Proteomes" id="UP000648239">
    <property type="component" value="Unassembled WGS sequence"/>
</dbReference>
<evidence type="ECO:0000313" key="12">
    <source>
        <dbReference type="EMBL" id="MBD3868077.1"/>
    </source>
</evidence>
<evidence type="ECO:0000256" key="8">
    <source>
        <dbReference type="RuleBase" id="RU003357"/>
    </source>
</evidence>
<evidence type="ECO:0000256" key="5">
    <source>
        <dbReference type="ARBA" id="ARBA00023077"/>
    </source>
</evidence>
<evidence type="ECO:0000313" key="13">
    <source>
        <dbReference type="Proteomes" id="UP000648239"/>
    </source>
</evidence>
<keyword evidence="5 8" id="KW-0798">TonB box</keyword>
<dbReference type="GO" id="GO:0044718">
    <property type="term" value="P:siderophore transmembrane transport"/>
    <property type="evidence" value="ECO:0007669"/>
    <property type="project" value="TreeGrafter"/>
</dbReference>
<accession>A0A8J6XSX3</accession>
<proteinExistence type="inferred from homology"/>
<dbReference type="PANTHER" id="PTHR30069:SF57">
    <property type="entry name" value="TONB-DEPENDENT RECEPTOR"/>
    <property type="match status" value="1"/>
</dbReference>
<feature type="signal peptide" evidence="9">
    <location>
        <begin position="1"/>
        <end position="20"/>
    </location>
</feature>
<dbReference type="Pfam" id="PF00593">
    <property type="entry name" value="TonB_dep_Rec_b-barrel"/>
    <property type="match status" value="1"/>
</dbReference>
<dbReference type="InterPro" id="IPR037066">
    <property type="entry name" value="Plug_dom_sf"/>
</dbReference>
<evidence type="ECO:0000256" key="4">
    <source>
        <dbReference type="ARBA" id="ARBA00022692"/>
    </source>
</evidence>
<evidence type="ECO:0000259" key="10">
    <source>
        <dbReference type="Pfam" id="PF00593"/>
    </source>
</evidence>
<comment type="subcellular location">
    <subcellularLocation>
        <location evidence="1">Cell outer membrane</location>
        <topology evidence="1">Multi-pass membrane protein</topology>
    </subcellularLocation>
</comment>
<evidence type="ECO:0000256" key="9">
    <source>
        <dbReference type="SAM" id="SignalP"/>
    </source>
</evidence>
<dbReference type="EMBL" id="JACXWD010000021">
    <property type="protein sequence ID" value="MBD3868077.1"/>
    <property type="molecule type" value="Genomic_DNA"/>
</dbReference>
<dbReference type="AlphaFoldDB" id="A0A8J6XSX3"/>
<evidence type="ECO:0000256" key="6">
    <source>
        <dbReference type="ARBA" id="ARBA00023136"/>
    </source>
</evidence>
<dbReference type="GO" id="GO:0009279">
    <property type="term" value="C:cell outer membrane"/>
    <property type="evidence" value="ECO:0007669"/>
    <property type="project" value="UniProtKB-SubCell"/>
</dbReference>
<evidence type="ECO:0000259" key="11">
    <source>
        <dbReference type="Pfam" id="PF07715"/>
    </source>
</evidence>
<keyword evidence="7" id="KW-0998">Cell outer membrane</keyword>
<organism evidence="12 13">
    <name type="scientific">Candidatus Polarisedimenticola svalbardensis</name>
    <dbReference type="NCBI Taxonomy" id="2886004"/>
    <lineage>
        <taxon>Bacteria</taxon>
        <taxon>Pseudomonadati</taxon>
        <taxon>Acidobacteriota</taxon>
        <taxon>Candidatus Polarisedimenticolia</taxon>
        <taxon>Candidatus Polarisedimenticolales</taxon>
        <taxon>Candidatus Polarisedimenticolaceae</taxon>
        <taxon>Candidatus Polarisedimenticola</taxon>
    </lineage>
</organism>
<dbReference type="InterPro" id="IPR000531">
    <property type="entry name" value="Beta-barrel_TonB"/>
</dbReference>
<keyword evidence="3" id="KW-1134">Transmembrane beta strand</keyword>
<dbReference type="GO" id="GO:0015344">
    <property type="term" value="F:siderophore uptake transmembrane transporter activity"/>
    <property type="evidence" value="ECO:0007669"/>
    <property type="project" value="TreeGrafter"/>
</dbReference>
<reference evidence="12 13" key="1">
    <citation type="submission" date="2020-08" db="EMBL/GenBank/DDBJ databases">
        <title>Acidobacteriota in marine sediments use diverse sulfur dissimilation pathways.</title>
        <authorList>
            <person name="Wasmund K."/>
        </authorList>
    </citation>
    <scope>NUCLEOTIDE SEQUENCE [LARGE SCALE GENOMIC DNA]</scope>
    <source>
        <strain evidence="12">MAG AM4</strain>
    </source>
</reference>
<protein>
    <submittedName>
        <fullName evidence="12">TonB-dependent receptor</fullName>
    </submittedName>
</protein>
<evidence type="ECO:0000256" key="1">
    <source>
        <dbReference type="ARBA" id="ARBA00004571"/>
    </source>
</evidence>
<evidence type="ECO:0000256" key="2">
    <source>
        <dbReference type="ARBA" id="ARBA00022448"/>
    </source>
</evidence>
<dbReference type="Pfam" id="PF07715">
    <property type="entry name" value="Plug"/>
    <property type="match status" value="1"/>
</dbReference>
<keyword evidence="9" id="KW-0732">Signal</keyword>
<name>A0A8J6XSX3_9BACT</name>
<dbReference type="InterPro" id="IPR036942">
    <property type="entry name" value="Beta-barrel_TonB_sf"/>
</dbReference>
<keyword evidence="2" id="KW-0813">Transport</keyword>
<feature type="domain" description="TonB-dependent receptor plug" evidence="11">
    <location>
        <begin position="21"/>
        <end position="111"/>
    </location>
</feature>
<evidence type="ECO:0000256" key="3">
    <source>
        <dbReference type="ARBA" id="ARBA00022452"/>
    </source>
</evidence>
<comment type="caution">
    <text evidence="12">The sequence shown here is derived from an EMBL/GenBank/DDBJ whole genome shotgun (WGS) entry which is preliminary data.</text>
</comment>
<dbReference type="PANTHER" id="PTHR30069">
    <property type="entry name" value="TONB-DEPENDENT OUTER MEMBRANE RECEPTOR"/>
    <property type="match status" value="1"/>
</dbReference>
<comment type="similarity">
    <text evidence="8">Belongs to the TonB-dependent receptor family.</text>
</comment>
<dbReference type="InterPro" id="IPR039426">
    <property type="entry name" value="TonB-dep_rcpt-like"/>
</dbReference>
<gene>
    <name evidence="12" type="ORF">IFK94_08125</name>
</gene>
<dbReference type="Gene3D" id="2.170.130.10">
    <property type="entry name" value="TonB-dependent receptor, plug domain"/>
    <property type="match status" value="1"/>
</dbReference>
<dbReference type="Gene3D" id="2.40.170.20">
    <property type="entry name" value="TonB-dependent receptor, beta-barrel domain"/>
    <property type="match status" value="1"/>
</dbReference>
<keyword evidence="4" id="KW-0812">Transmembrane</keyword>
<keyword evidence="12" id="KW-0675">Receptor</keyword>
<keyword evidence="6 8" id="KW-0472">Membrane</keyword>
<dbReference type="InterPro" id="IPR012910">
    <property type="entry name" value="Plug_dom"/>
</dbReference>
<feature type="chain" id="PRO_5035268757" evidence="9">
    <location>
        <begin position="21"/>
        <end position="662"/>
    </location>
</feature>
<evidence type="ECO:0000256" key="7">
    <source>
        <dbReference type="ARBA" id="ARBA00023237"/>
    </source>
</evidence>